<dbReference type="SUPFAM" id="SSF81901">
    <property type="entry name" value="HCP-like"/>
    <property type="match status" value="1"/>
</dbReference>
<evidence type="ECO:0000313" key="2">
    <source>
        <dbReference type="EMBL" id="KXS11719.1"/>
    </source>
</evidence>
<dbReference type="InterPro" id="IPR006597">
    <property type="entry name" value="Sel1-like"/>
</dbReference>
<dbReference type="STRING" id="1344416.A0A139A522"/>
<dbReference type="Pfam" id="PF08238">
    <property type="entry name" value="Sel1"/>
    <property type="match status" value="4"/>
</dbReference>
<dbReference type="InterPro" id="IPR011990">
    <property type="entry name" value="TPR-like_helical_dom_sf"/>
</dbReference>
<accession>A0A139A522</accession>
<dbReference type="PANTHER" id="PTHR11102">
    <property type="entry name" value="SEL-1-LIKE PROTEIN"/>
    <property type="match status" value="1"/>
</dbReference>
<dbReference type="Gene3D" id="1.25.40.10">
    <property type="entry name" value="Tetratricopeptide repeat domain"/>
    <property type="match status" value="1"/>
</dbReference>
<evidence type="ECO:0000313" key="3">
    <source>
        <dbReference type="Proteomes" id="UP000070544"/>
    </source>
</evidence>
<organism evidence="2 3">
    <name type="scientific">Gonapodya prolifera (strain JEL478)</name>
    <name type="common">Monoblepharis prolifera</name>
    <dbReference type="NCBI Taxonomy" id="1344416"/>
    <lineage>
        <taxon>Eukaryota</taxon>
        <taxon>Fungi</taxon>
        <taxon>Fungi incertae sedis</taxon>
        <taxon>Chytridiomycota</taxon>
        <taxon>Chytridiomycota incertae sedis</taxon>
        <taxon>Monoblepharidomycetes</taxon>
        <taxon>Monoblepharidales</taxon>
        <taxon>Gonapodyaceae</taxon>
        <taxon>Gonapodya</taxon>
    </lineage>
</organism>
<proteinExistence type="inferred from homology"/>
<dbReference type="OrthoDB" id="272077at2759"/>
<comment type="similarity">
    <text evidence="1">Belongs to the sel-1 family.</text>
</comment>
<keyword evidence="3" id="KW-1185">Reference proteome</keyword>
<gene>
    <name evidence="2" type="ORF">M427DRAFT_421405</name>
</gene>
<dbReference type="PANTHER" id="PTHR11102:SF160">
    <property type="entry name" value="ERAD-ASSOCIATED E3 UBIQUITIN-PROTEIN LIGASE COMPONENT HRD3"/>
    <property type="match status" value="1"/>
</dbReference>
<dbReference type="Proteomes" id="UP000070544">
    <property type="component" value="Unassembled WGS sequence"/>
</dbReference>
<dbReference type="SMART" id="SM00671">
    <property type="entry name" value="SEL1"/>
    <property type="match status" value="4"/>
</dbReference>
<reference evidence="2 3" key="1">
    <citation type="journal article" date="2015" name="Genome Biol. Evol.">
        <title>Phylogenomic analyses indicate that early fungi evolved digesting cell walls of algal ancestors of land plants.</title>
        <authorList>
            <person name="Chang Y."/>
            <person name="Wang S."/>
            <person name="Sekimoto S."/>
            <person name="Aerts A.L."/>
            <person name="Choi C."/>
            <person name="Clum A."/>
            <person name="LaButti K.M."/>
            <person name="Lindquist E.A."/>
            <person name="Yee Ngan C."/>
            <person name="Ohm R.A."/>
            <person name="Salamov A.A."/>
            <person name="Grigoriev I.V."/>
            <person name="Spatafora J.W."/>
            <person name="Berbee M.L."/>
        </authorList>
    </citation>
    <scope>NUCLEOTIDE SEQUENCE [LARGE SCALE GENOMIC DNA]</scope>
    <source>
        <strain evidence="2 3">JEL478</strain>
    </source>
</reference>
<dbReference type="InterPro" id="IPR050767">
    <property type="entry name" value="Sel1_AlgK"/>
</dbReference>
<evidence type="ECO:0000256" key="1">
    <source>
        <dbReference type="ARBA" id="ARBA00038101"/>
    </source>
</evidence>
<dbReference type="EMBL" id="KQ965797">
    <property type="protein sequence ID" value="KXS11719.1"/>
    <property type="molecule type" value="Genomic_DNA"/>
</dbReference>
<dbReference type="AlphaFoldDB" id="A0A139A522"/>
<name>A0A139A522_GONPJ</name>
<sequence length="273" mass="30567">MRPDTFYRKNFPEADLLADMPDELQALMQQCWATKPEDRPQSFDHICDALEVLLKGMETEDDKIKQSMQPLLHMARIGGADIQYAMGSMFAGKIKGFPKDPTLAVEFYELAAAKDHSDAQNELALHYYIGYPSVGIRKNPKQAFELWSRAAAKGHVDACHSLGHILMEGEGVPQNPERALKYWSSAASSGDVHSHIDIGEMYLYGRGVEKDEQKAAEWFRRVNYKEIGSVNTHSFSKTVLLTSSDIKLTSELPVDLCCTVCKLLGENMGDFVT</sequence>
<protein>
    <submittedName>
        <fullName evidence="2">HCP-like protein</fullName>
    </submittedName>
</protein>